<evidence type="ECO:0000256" key="2">
    <source>
        <dbReference type="ARBA" id="ARBA00022670"/>
    </source>
</evidence>
<evidence type="ECO:0000256" key="7">
    <source>
        <dbReference type="ARBA" id="ARBA00023239"/>
    </source>
</evidence>
<dbReference type="Pfam" id="PF02586">
    <property type="entry name" value="SRAP"/>
    <property type="match status" value="1"/>
</dbReference>
<evidence type="ECO:0000256" key="4">
    <source>
        <dbReference type="ARBA" id="ARBA00022801"/>
    </source>
</evidence>
<name>A0ABW5VGC8_9FLAO</name>
<evidence type="ECO:0000256" key="6">
    <source>
        <dbReference type="ARBA" id="ARBA00023125"/>
    </source>
</evidence>
<keyword evidence="7" id="KW-0456">Lyase</keyword>
<keyword evidence="5" id="KW-0190">Covalent protein-DNA linkage</keyword>
<keyword evidence="10" id="KW-1185">Reference proteome</keyword>
<evidence type="ECO:0000313" key="9">
    <source>
        <dbReference type="EMBL" id="MFD2789281.1"/>
    </source>
</evidence>
<organism evidence="9 10">
    <name type="scientific">Arenibacter antarcticus</name>
    <dbReference type="NCBI Taxonomy" id="2040469"/>
    <lineage>
        <taxon>Bacteria</taxon>
        <taxon>Pseudomonadati</taxon>
        <taxon>Bacteroidota</taxon>
        <taxon>Flavobacteriia</taxon>
        <taxon>Flavobacteriales</taxon>
        <taxon>Flavobacteriaceae</taxon>
        <taxon>Arenibacter</taxon>
    </lineage>
</organism>
<evidence type="ECO:0000256" key="3">
    <source>
        <dbReference type="ARBA" id="ARBA00022763"/>
    </source>
</evidence>
<gene>
    <name evidence="9" type="ORF">ACFS1K_05890</name>
</gene>
<dbReference type="RefSeq" id="WP_251807998.1">
    <property type="nucleotide sequence ID" value="NZ_CP166679.1"/>
</dbReference>
<protein>
    <recommendedName>
        <fullName evidence="8">Abasic site processing protein</fullName>
        <ecNumber evidence="8">3.4.-.-</ecNumber>
    </recommendedName>
</protein>
<dbReference type="InterPro" id="IPR003738">
    <property type="entry name" value="SRAP"/>
</dbReference>
<dbReference type="Gene3D" id="3.90.1680.10">
    <property type="entry name" value="SOS response associated peptidase-like"/>
    <property type="match status" value="1"/>
</dbReference>
<dbReference type="GO" id="GO:0016787">
    <property type="term" value="F:hydrolase activity"/>
    <property type="evidence" value="ECO:0007669"/>
    <property type="project" value="UniProtKB-KW"/>
</dbReference>
<evidence type="ECO:0000313" key="10">
    <source>
        <dbReference type="Proteomes" id="UP001597532"/>
    </source>
</evidence>
<evidence type="ECO:0000256" key="1">
    <source>
        <dbReference type="ARBA" id="ARBA00008136"/>
    </source>
</evidence>
<evidence type="ECO:0000256" key="5">
    <source>
        <dbReference type="ARBA" id="ARBA00023124"/>
    </source>
</evidence>
<comment type="similarity">
    <text evidence="1 8">Belongs to the SOS response-associated peptidase family.</text>
</comment>
<dbReference type="EMBL" id="JBHUOK010000021">
    <property type="protein sequence ID" value="MFD2789281.1"/>
    <property type="molecule type" value="Genomic_DNA"/>
</dbReference>
<dbReference type="PANTHER" id="PTHR13604:SF0">
    <property type="entry name" value="ABASIC SITE PROCESSING PROTEIN HMCES"/>
    <property type="match status" value="1"/>
</dbReference>
<comment type="caution">
    <text evidence="9">The sequence shown here is derived from an EMBL/GenBank/DDBJ whole genome shotgun (WGS) entry which is preliminary data.</text>
</comment>
<reference evidence="10" key="1">
    <citation type="journal article" date="2019" name="Int. J. Syst. Evol. Microbiol.">
        <title>The Global Catalogue of Microorganisms (GCM) 10K type strain sequencing project: providing services to taxonomists for standard genome sequencing and annotation.</title>
        <authorList>
            <consortium name="The Broad Institute Genomics Platform"/>
            <consortium name="The Broad Institute Genome Sequencing Center for Infectious Disease"/>
            <person name="Wu L."/>
            <person name="Ma J."/>
        </authorList>
    </citation>
    <scope>NUCLEOTIDE SEQUENCE [LARGE SCALE GENOMIC DNA]</scope>
    <source>
        <strain evidence="10">KCTC 52924</strain>
    </source>
</reference>
<sequence>MCFGTRVTTSIKDLQKFYNVSKLVGKTPVEDELVYYHANGWAHPLLWIVPQERNDHITPSMWGVMPVSEMGADYQKYYKDAARFGAGLNARSEKLFDHFIYKHSAFTKRCIIPVDGFFEPHTAPKKFKVPFYFERRNKELISLAGIYTTTKDGYNTFTILTKEATPLFEKIHNTKKRRPVILKDEDVETWLNSDLSEKEIQEVIKHDMGDTDLHAYPISKDLYSPQIDSNRPDIIKEVKYKELEIEY</sequence>
<dbReference type="EC" id="3.4.-.-" evidence="8"/>
<keyword evidence="4 8" id="KW-0378">Hydrolase</keyword>
<dbReference type="SUPFAM" id="SSF143081">
    <property type="entry name" value="BB1717-like"/>
    <property type="match status" value="1"/>
</dbReference>
<dbReference type="Proteomes" id="UP001597532">
    <property type="component" value="Unassembled WGS sequence"/>
</dbReference>
<dbReference type="PANTHER" id="PTHR13604">
    <property type="entry name" value="DC12-RELATED"/>
    <property type="match status" value="1"/>
</dbReference>
<keyword evidence="6" id="KW-0238">DNA-binding</keyword>
<dbReference type="InterPro" id="IPR036590">
    <property type="entry name" value="SRAP-like"/>
</dbReference>
<proteinExistence type="inferred from homology"/>
<evidence type="ECO:0000256" key="8">
    <source>
        <dbReference type="RuleBase" id="RU364100"/>
    </source>
</evidence>
<keyword evidence="2 8" id="KW-0645">Protease</keyword>
<accession>A0ABW5VGC8</accession>
<keyword evidence="3" id="KW-0227">DNA damage</keyword>